<dbReference type="PROSITE" id="PS50053">
    <property type="entry name" value="UBIQUITIN_2"/>
    <property type="match status" value="1"/>
</dbReference>
<protein>
    <recommendedName>
        <fullName evidence="6">F-box domain-containing protein</fullName>
    </recommendedName>
</protein>
<feature type="domain" description="Ubiquitin-like" evidence="2">
    <location>
        <begin position="1"/>
        <end position="71"/>
    </location>
</feature>
<dbReference type="PROSITE" id="PS50181">
    <property type="entry name" value="FBOX"/>
    <property type="match status" value="1"/>
</dbReference>
<dbReference type="SMART" id="SM00256">
    <property type="entry name" value="FBOX"/>
    <property type="match status" value="1"/>
</dbReference>
<gene>
    <name evidence="4" type="ORF">Scep_019506</name>
</gene>
<evidence type="ECO:0000256" key="1">
    <source>
        <dbReference type="SAM" id="MobiDB-lite"/>
    </source>
</evidence>
<feature type="region of interest" description="Disordered" evidence="1">
    <location>
        <begin position="101"/>
        <end position="129"/>
    </location>
</feature>
<dbReference type="InterPro" id="IPR000626">
    <property type="entry name" value="Ubiquitin-like_dom"/>
</dbReference>
<dbReference type="InterPro" id="IPR024682">
    <property type="entry name" value="Npl4_Ub-like_dom"/>
</dbReference>
<dbReference type="Pfam" id="PF12937">
    <property type="entry name" value="F-box-like"/>
    <property type="match status" value="1"/>
</dbReference>
<dbReference type="InterPro" id="IPR036047">
    <property type="entry name" value="F-box-like_dom_sf"/>
</dbReference>
<evidence type="ECO:0008006" key="6">
    <source>
        <dbReference type="Google" id="ProtNLM"/>
    </source>
</evidence>
<dbReference type="Gene3D" id="3.10.20.90">
    <property type="entry name" value="Phosphatidylinositol 3-kinase Catalytic Subunit, Chain A, domain 1"/>
    <property type="match status" value="1"/>
</dbReference>
<feature type="domain" description="F-box" evidence="3">
    <location>
        <begin position="314"/>
        <end position="360"/>
    </location>
</feature>
<dbReference type="PANTHER" id="PTHR47602:SF2">
    <property type="entry name" value="F-BOX PROTEIN SKIP22"/>
    <property type="match status" value="1"/>
</dbReference>
<dbReference type="AlphaFoldDB" id="A0AAP0IB62"/>
<comment type="caution">
    <text evidence="4">The sequence shown here is derived from an EMBL/GenBank/DDBJ whole genome shotgun (WGS) entry which is preliminary data.</text>
</comment>
<dbReference type="CDD" id="cd22165">
    <property type="entry name" value="F-box_AtSKIP22-like"/>
    <property type="match status" value="1"/>
</dbReference>
<organism evidence="4 5">
    <name type="scientific">Stephania cephalantha</name>
    <dbReference type="NCBI Taxonomy" id="152367"/>
    <lineage>
        <taxon>Eukaryota</taxon>
        <taxon>Viridiplantae</taxon>
        <taxon>Streptophyta</taxon>
        <taxon>Embryophyta</taxon>
        <taxon>Tracheophyta</taxon>
        <taxon>Spermatophyta</taxon>
        <taxon>Magnoliopsida</taxon>
        <taxon>Ranunculales</taxon>
        <taxon>Menispermaceae</taxon>
        <taxon>Menispermoideae</taxon>
        <taxon>Cissampelideae</taxon>
        <taxon>Stephania</taxon>
    </lineage>
</organism>
<feature type="compositionally biased region" description="Acidic residues" evidence="1">
    <location>
        <begin position="119"/>
        <end position="129"/>
    </location>
</feature>
<reference evidence="4 5" key="1">
    <citation type="submission" date="2024-01" db="EMBL/GenBank/DDBJ databases">
        <title>Genome assemblies of Stephania.</title>
        <authorList>
            <person name="Yang L."/>
        </authorList>
    </citation>
    <scope>NUCLEOTIDE SEQUENCE [LARGE SCALE GENOMIC DNA]</scope>
    <source>
        <strain evidence="4">JXDWG</strain>
        <tissue evidence="4">Leaf</tissue>
    </source>
</reference>
<keyword evidence="5" id="KW-1185">Reference proteome</keyword>
<dbReference type="PANTHER" id="PTHR47602">
    <property type="entry name" value="F-BOX PROTEIN SKIP22"/>
    <property type="match status" value="1"/>
</dbReference>
<accession>A0AAP0IB62</accession>
<feature type="compositionally biased region" description="Basic and acidic residues" evidence="1">
    <location>
        <begin position="101"/>
        <end position="116"/>
    </location>
</feature>
<dbReference type="SUPFAM" id="SSF81383">
    <property type="entry name" value="F-box domain"/>
    <property type="match status" value="1"/>
</dbReference>
<dbReference type="Pfam" id="PF11543">
    <property type="entry name" value="UN_NPL4"/>
    <property type="match status" value="1"/>
</dbReference>
<evidence type="ECO:0000313" key="5">
    <source>
        <dbReference type="Proteomes" id="UP001419268"/>
    </source>
</evidence>
<name>A0AAP0IB62_9MAGN</name>
<dbReference type="Proteomes" id="UP001419268">
    <property type="component" value="Unassembled WGS sequence"/>
</dbReference>
<dbReference type="InterPro" id="IPR001810">
    <property type="entry name" value="F-box_dom"/>
</dbReference>
<evidence type="ECO:0000259" key="2">
    <source>
        <dbReference type="PROSITE" id="PS50053"/>
    </source>
</evidence>
<dbReference type="EMBL" id="JBBNAG010000008">
    <property type="protein sequence ID" value="KAK9111987.1"/>
    <property type="molecule type" value="Genomic_DNA"/>
</dbReference>
<evidence type="ECO:0000313" key="4">
    <source>
        <dbReference type="EMBL" id="KAK9111987.1"/>
    </source>
</evidence>
<dbReference type="SUPFAM" id="SSF54236">
    <property type="entry name" value="Ubiquitin-like"/>
    <property type="match status" value="1"/>
</dbReference>
<evidence type="ECO:0000259" key="3">
    <source>
        <dbReference type="PROSITE" id="PS50181"/>
    </source>
</evidence>
<dbReference type="Gene3D" id="3.40.1000.30">
    <property type="match status" value="1"/>
</dbReference>
<sequence length="462" mass="52421">MRLRIRSMESKETLKIETPPPFSLQTLKDAIAEKISVPPETLIISLNRKDTIDAAPHESLNSLGITSGDLIFYSLGPNNFSEATTYKPPQTSNHQVLTEIETPKALDQPKEDKLNSSDDTMEEGPDDVDVPIATSSSVPCLLRKILMEESVGLEEEHKLLTIAVHAVFLESGFVGFDQTEQKKIDGFHLPLGWASNLVPLSLQYTVPPLLGRCVDGVETVVLRFQVLGKFLNVRGSLSKNGVGWYKLCLDGSRIAPSIRFVQSNQVLVESMDNKDRTSKFFHEKEVFGFWKIVKDEIALPLLIDLCVKSGLEPPPCFLCLPTDLKLRILEYLPGDDIARASCVNTELRYIASHNDLWKQKFSEEFGSSLKHVNGYNWKDKFIGHWERRKSCERARRQRFRRPLFHPRFEGPVFVPRRRYPFGFPRIIGGDHDMFPPPYGSRRTIQFGARTMSISPPCHLDEI</sequence>
<dbReference type="InterPro" id="IPR029071">
    <property type="entry name" value="Ubiquitin-like_domsf"/>
</dbReference>
<dbReference type="Gene3D" id="1.20.1280.50">
    <property type="match status" value="1"/>
</dbReference>
<proteinExistence type="predicted"/>